<organism evidence="3 4">
    <name type="scientific">Asterophora parasitica</name>
    <dbReference type="NCBI Taxonomy" id="117018"/>
    <lineage>
        <taxon>Eukaryota</taxon>
        <taxon>Fungi</taxon>
        <taxon>Dikarya</taxon>
        <taxon>Basidiomycota</taxon>
        <taxon>Agaricomycotina</taxon>
        <taxon>Agaricomycetes</taxon>
        <taxon>Agaricomycetidae</taxon>
        <taxon>Agaricales</taxon>
        <taxon>Tricholomatineae</taxon>
        <taxon>Lyophyllaceae</taxon>
        <taxon>Asterophora</taxon>
    </lineage>
</organism>
<evidence type="ECO:0000313" key="4">
    <source>
        <dbReference type="Proteomes" id="UP000775547"/>
    </source>
</evidence>
<accession>A0A9P7G3F7</accession>
<protein>
    <submittedName>
        <fullName evidence="3">Uncharacterized protein</fullName>
    </submittedName>
</protein>
<gene>
    <name evidence="3" type="ORF">DXG03_003618</name>
</gene>
<keyword evidence="2" id="KW-1133">Transmembrane helix</keyword>
<dbReference type="Proteomes" id="UP000775547">
    <property type="component" value="Unassembled WGS sequence"/>
</dbReference>
<keyword evidence="4" id="KW-1185">Reference proteome</keyword>
<feature type="transmembrane region" description="Helical" evidence="2">
    <location>
        <begin position="157"/>
        <end position="176"/>
    </location>
</feature>
<feature type="compositionally biased region" description="Low complexity" evidence="1">
    <location>
        <begin position="49"/>
        <end position="59"/>
    </location>
</feature>
<name>A0A9P7G3F7_9AGAR</name>
<evidence type="ECO:0000313" key="3">
    <source>
        <dbReference type="EMBL" id="KAG5642094.1"/>
    </source>
</evidence>
<evidence type="ECO:0000256" key="2">
    <source>
        <dbReference type="SAM" id="Phobius"/>
    </source>
</evidence>
<reference evidence="3" key="1">
    <citation type="submission" date="2020-07" db="EMBL/GenBank/DDBJ databases">
        <authorList>
            <person name="Nieuwenhuis M."/>
            <person name="Van De Peppel L.J.J."/>
        </authorList>
    </citation>
    <scope>NUCLEOTIDE SEQUENCE</scope>
    <source>
        <strain evidence="3">AP01</strain>
        <tissue evidence="3">Mycelium</tissue>
    </source>
</reference>
<dbReference type="AlphaFoldDB" id="A0A9P7G3F7"/>
<evidence type="ECO:0000256" key="1">
    <source>
        <dbReference type="SAM" id="MobiDB-lite"/>
    </source>
</evidence>
<feature type="compositionally biased region" description="Polar residues" evidence="1">
    <location>
        <begin position="60"/>
        <end position="71"/>
    </location>
</feature>
<dbReference type="EMBL" id="JABCKV010000217">
    <property type="protein sequence ID" value="KAG5642094.1"/>
    <property type="molecule type" value="Genomic_DNA"/>
</dbReference>
<comment type="caution">
    <text evidence="3">The sequence shown here is derived from an EMBL/GenBank/DDBJ whole genome shotgun (WGS) entry which is preliminary data.</text>
</comment>
<reference evidence="3" key="2">
    <citation type="submission" date="2021-10" db="EMBL/GenBank/DDBJ databases">
        <title>Phylogenomics reveals ancestral predisposition of the termite-cultivated fungus Termitomyces towards a domesticated lifestyle.</title>
        <authorList>
            <person name="Auxier B."/>
            <person name="Grum-Grzhimaylo A."/>
            <person name="Cardenas M.E."/>
            <person name="Lodge J.D."/>
            <person name="Laessoe T."/>
            <person name="Pedersen O."/>
            <person name="Smith M.E."/>
            <person name="Kuyper T.W."/>
            <person name="Franco-Molano E.A."/>
            <person name="Baroni T.J."/>
            <person name="Aanen D.K."/>
        </authorList>
    </citation>
    <scope>NUCLEOTIDE SEQUENCE</scope>
    <source>
        <strain evidence="3">AP01</strain>
        <tissue evidence="3">Mycelium</tissue>
    </source>
</reference>
<proteinExistence type="predicted"/>
<feature type="region of interest" description="Disordered" evidence="1">
    <location>
        <begin position="49"/>
        <end position="77"/>
    </location>
</feature>
<keyword evidence="2" id="KW-0472">Membrane</keyword>
<sequence length="177" mass="18278">MHTRPTRHSLHSFGISSAPLISIARLNPSRSINNMTGSFDAPLPEATSIIPSSIAPSDSNFNSRSTTQPGPGTSTVTSLSTITVGTLSTSLPPLPTLINTKFVTTQIPSFAISTQTRFTTSSFLPSSLSIESGSTITSAPATTTSSLNGARGSAPPIPALAATVLVLLVLPLLLPFF</sequence>
<keyword evidence="2" id="KW-0812">Transmembrane</keyword>